<proteinExistence type="predicted"/>
<organism evidence="1 2">
    <name type="scientific">Rubroshorea leprosula</name>
    <dbReference type="NCBI Taxonomy" id="152421"/>
    <lineage>
        <taxon>Eukaryota</taxon>
        <taxon>Viridiplantae</taxon>
        <taxon>Streptophyta</taxon>
        <taxon>Embryophyta</taxon>
        <taxon>Tracheophyta</taxon>
        <taxon>Spermatophyta</taxon>
        <taxon>Magnoliopsida</taxon>
        <taxon>eudicotyledons</taxon>
        <taxon>Gunneridae</taxon>
        <taxon>Pentapetalae</taxon>
        <taxon>rosids</taxon>
        <taxon>malvids</taxon>
        <taxon>Malvales</taxon>
        <taxon>Dipterocarpaceae</taxon>
        <taxon>Rubroshorea</taxon>
    </lineage>
</organism>
<sequence length="49" mass="5506">MPPQRNLPENKDAVATNDKALSGLELLMDVIPILVEEYKKLCYSSLPTF</sequence>
<protein>
    <submittedName>
        <fullName evidence="1">Uncharacterized protein</fullName>
    </submittedName>
</protein>
<dbReference type="AlphaFoldDB" id="A0AAV5I0S3"/>
<evidence type="ECO:0000313" key="1">
    <source>
        <dbReference type="EMBL" id="GKU91573.1"/>
    </source>
</evidence>
<keyword evidence="2" id="KW-1185">Reference proteome</keyword>
<accession>A0AAV5I0S3</accession>
<dbReference type="EMBL" id="BPVZ01000005">
    <property type="protein sequence ID" value="GKU91573.1"/>
    <property type="molecule type" value="Genomic_DNA"/>
</dbReference>
<dbReference type="Proteomes" id="UP001054252">
    <property type="component" value="Unassembled WGS sequence"/>
</dbReference>
<evidence type="ECO:0000313" key="2">
    <source>
        <dbReference type="Proteomes" id="UP001054252"/>
    </source>
</evidence>
<comment type="caution">
    <text evidence="1">The sequence shown here is derived from an EMBL/GenBank/DDBJ whole genome shotgun (WGS) entry which is preliminary data.</text>
</comment>
<name>A0AAV5I0S3_9ROSI</name>
<gene>
    <name evidence="1" type="ORF">SLEP1_g5433</name>
</gene>
<reference evidence="1 2" key="1">
    <citation type="journal article" date="2021" name="Commun. Biol.">
        <title>The genome of Shorea leprosula (Dipterocarpaceae) highlights the ecological relevance of drought in aseasonal tropical rainforests.</title>
        <authorList>
            <person name="Ng K.K.S."/>
            <person name="Kobayashi M.J."/>
            <person name="Fawcett J.A."/>
            <person name="Hatakeyama M."/>
            <person name="Paape T."/>
            <person name="Ng C.H."/>
            <person name="Ang C.C."/>
            <person name="Tnah L.H."/>
            <person name="Lee C.T."/>
            <person name="Nishiyama T."/>
            <person name="Sese J."/>
            <person name="O'Brien M.J."/>
            <person name="Copetti D."/>
            <person name="Mohd Noor M.I."/>
            <person name="Ong R.C."/>
            <person name="Putra M."/>
            <person name="Sireger I.Z."/>
            <person name="Indrioko S."/>
            <person name="Kosugi Y."/>
            <person name="Izuno A."/>
            <person name="Isagi Y."/>
            <person name="Lee S.L."/>
            <person name="Shimizu K.K."/>
        </authorList>
    </citation>
    <scope>NUCLEOTIDE SEQUENCE [LARGE SCALE GENOMIC DNA]</scope>
    <source>
        <strain evidence="1">214</strain>
    </source>
</reference>